<dbReference type="EMBL" id="JAHWDP010000001">
    <property type="protein sequence ID" value="MBW2937054.1"/>
    <property type="molecule type" value="Genomic_DNA"/>
</dbReference>
<feature type="signal peptide" evidence="1">
    <location>
        <begin position="1"/>
        <end position="21"/>
    </location>
</feature>
<sequence>MKITNVLPKLGVLLLVIVAFASCEEDFSNLDTNIINENFTSPDTTFSVVAYSKLLGGIQTNGLSSYKLGVYNDPVYGKTMSHFLGQMVLSTANPTFPVDSLDPVLERVVLHLPYFSTSSTDSDDVTTYTLDSIFGSAPTNISVYESNYFLRDTDPDSNFEDQQKYYSNQGPVFQSNLGQLLATKNAFVPSSDEIELIFEDIDTIALSPGLLIDLPVDFFQQKIIDQEGEEVLINNNNFKNYFRGLFLEASADGDGNTFIFSTEDAKVTLYYSSETTSLDSDGNQQTDDDGNIIRLLDSYDLNFSGINVNVFNNNLPASITTGLANSNSTLGDETLYIRGGEGIVTIIDLFGGDDNQNGVNDLEELREKEWLINEANLIFYVDQDKVSGGSFEPERIMVFDPKNNTILADYSIDLTTNNSAVNAVTQHLGRLERDSDENGEYYKIKLTSHVSNLINRDSTNISLGLMVSQNVSLINFRSLENELSVNNPEVESLTQVPASCVISPEGTVLHGNRSSNQEKRLKLQLFYTEPNN</sequence>
<dbReference type="InterPro" id="IPR025366">
    <property type="entry name" value="DUF4270"/>
</dbReference>
<keyword evidence="3" id="KW-1185">Reference proteome</keyword>
<accession>A0A9X1JUN9</accession>
<feature type="chain" id="PRO_5040967856" evidence="1">
    <location>
        <begin position="22"/>
        <end position="532"/>
    </location>
</feature>
<evidence type="ECO:0000256" key="1">
    <source>
        <dbReference type="SAM" id="SignalP"/>
    </source>
</evidence>
<evidence type="ECO:0000313" key="3">
    <source>
        <dbReference type="Proteomes" id="UP001138686"/>
    </source>
</evidence>
<dbReference type="RefSeq" id="WP_219051117.1">
    <property type="nucleotide sequence ID" value="NZ_JAHWDP010000001.1"/>
</dbReference>
<dbReference type="Pfam" id="PF14092">
    <property type="entry name" value="DUF4270"/>
    <property type="match status" value="1"/>
</dbReference>
<dbReference type="PROSITE" id="PS51257">
    <property type="entry name" value="PROKAR_LIPOPROTEIN"/>
    <property type="match status" value="1"/>
</dbReference>
<organism evidence="2 3">
    <name type="scientific">Halomarinibacterium sedimenti</name>
    <dbReference type="NCBI Taxonomy" id="2857106"/>
    <lineage>
        <taxon>Bacteria</taxon>
        <taxon>Pseudomonadati</taxon>
        <taxon>Bacteroidota</taxon>
        <taxon>Flavobacteriia</taxon>
        <taxon>Flavobacteriales</taxon>
        <taxon>Flavobacteriaceae</taxon>
        <taxon>Halomarinibacterium</taxon>
    </lineage>
</organism>
<protein>
    <submittedName>
        <fullName evidence="2">DUF4270 domain-containing protein</fullName>
    </submittedName>
</protein>
<reference evidence="2" key="1">
    <citation type="submission" date="2021-07" db="EMBL/GenBank/DDBJ databases">
        <title>Aureisphaera sp. CAU 1614 isolated from sea sediment.</title>
        <authorList>
            <person name="Kim W."/>
        </authorList>
    </citation>
    <scope>NUCLEOTIDE SEQUENCE</scope>
    <source>
        <strain evidence="2">CAU 1614</strain>
    </source>
</reference>
<name>A0A9X1JUN9_9FLAO</name>
<dbReference type="AlphaFoldDB" id="A0A9X1JUN9"/>
<keyword evidence="1" id="KW-0732">Signal</keyword>
<comment type="caution">
    <text evidence="2">The sequence shown here is derived from an EMBL/GenBank/DDBJ whole genome shotgun (WGS) entry which is preliminary data.</text>
</comment>
<proteinExistence type="predicted"/>
<dbReference type="Proteomes" id="UP001138686">
    <property type="component" value="Unassembled WGS sequence"/>
</dbReference>
<gene>
    <name evidence="2" type="ORF">KXJ69_02990</name>
</gene>
<evidence type="ECO:0000313" key="2">
    <source>
        <dbReference type="EMBL" id="MBW2937054.1"/>
    </source>
</evidence>